<dbReference type="Pfam" id="PF00097">
    <property type="entry name" value="zf-C3HC4"/>
    <property type="match status" value="1"/>
</dbReference>
<comment type="subcellular location">
    <subcellularLocation>
        <location evidence="1">Cytoplasm</location>
    </subcellularLocation>
</comment>
<evidence type="ECO:0000256" key="6">
    <source>
        <dbReference type="ARBA" id="ARBA00022833"/>
    </source>
</evidence>
<dbReference type="Proteomes" id="UP000694419">
    <property type="component" value="Unplaced"/>
</dbReference>
<dbReference type="InterPro" id="IPR001870">
    <property type="entry name" value="B30.2/SPRY"/>
</dbReference>
<dbReference type="PANTHER" id="PTHR25465">
    <property type="entry name" value="B-BOX DOMAIN CONTAINING"/>
    <property type="match status" value="1"/>
</dbReference>
<dbReference type="GO" id="GO:0008270">
    <property type="term" value="F:zinc ion binding"/>
    <property type="evidence" value="ECO:0007669"/>
    <property type="project" value="UniProtKB-KW"/>
</dbReference>
<dbReference type="SUPFAM" id="SSF57850">
    <property type="entry name" value="RING/U-box"/>
    <property type="match status" value="1"/>
</dbReference>
<dbReference type="InterPro" id="IPR017907">
    <property type="entry name" value="Znf_RING_CS"/>
</dbReference>
<proteinExistence type="predicted"/>
<evidence type="ECO:0008006" key="14">
    <source>
        <dbReference type="Google" id="ProtNLM"/>
    </source>
</evidence>
<dbReference type="PROSITE" id="PS00518">
    <property type="entry name" value="ZF_RING_1"/>
    <property type="match status" value="1"/>
</dbReference>
<dbReference type="SMART" id="SM00184">
    <property type="entry name" value="RING"/>
    <property type="match status" value="1"/>
</dbReference>
<keyword evidence="4" id="KW-0479">Metal-binding</keyword>
<feature type="domain" description="RING-type" evidence="10">
    <location>
        <begin position="18"/>
        <end position="59"/>
    </location>
</feature>
<dbReference type="GO" id="GO:0045087">
    <property type="term" value="P:innate immune response"/>
    <property type="evidence" value="ECO:0007669"/>
    <property type="project" value="UniProtKB-KW"/>
</dbReference>
<evidence type="ECO:0000256" key="5">
    <source>
        <dbReference type="ARBA" id="ARBA00022771"/>
    </source>
</evidence>
<dbReference type="SMART" id="SM00449">
    <property type="entry name" value="SPRY"/>
    <property type="match status" value="1"/>
</dbReference>
<dbReference type="PROSITE" id="PS50188">
    <property type="entry name" value="B302_SPRY"/>
    <property type="match status" value="1"/>
</dbReference>
<dbReference type="AlphaFoldDB" id="A0A8C3J058"/>
<keyword evidence="7" id="KW-0391">Immunity</keyword>
<dbReference type="InterPro" id="IPR013083">
    <property type="entry name" value="Znf_RING/FYVE/PHD"/>
</dbReference>
<dbReference type="PRINTS" id="PR01407">
    <property type="entry name" value="BUTYPHLNCDUF"/>
</dbReference>
<keyword evidence="6" id="KW-0862">Zinc</keyword>
<evidence type="ECO:0000259" key="10">
    <source>
        <dbReference type="PROSITE" id="PS50089"/>
    </source>
</evidence>
<evidence type="ECO:0000256" key="1">
    <source>
        <dbReference type="ARBA" id="ARBA00004496"/>
    </source>
</evidence>
<keyword evidence="5 8" id="KW-0863">Zinc-finger</keyword>
<reference evidence="12" key="1">
    <citation type="submission" date="2025-08" db="UniProtKB">
        <authorList>
            <consortium name="Ensembl"/>
        </authorList>
    </citation>
    <scope>IDENTIFICATION</scope>
</reference>
<evidence type="ECO:0000313" key="12">
    <source>
        <dbReference type="Ensembl" id="ENSCPGP00000000287.1"/>
    </source>
</evidence>
<evidence type="ECO:0000259" key="11">
    <source>
        <dbReference type="PROSITE" id="PS50188"/>
    </source>
</evidence>
<keyword evidence="3" id="KW-0399">Innate immunity</keyword>
<keyword evidence="2" id="KW-0963">Cytoplasm</keyword>
<accession>A0A8C3J058</accession>
<dbReference type="InterPro" id="IPR013320">
    <property type="entry name" value="ConA-like_dom_sf"/>
</dbReference>
<dbReference type="InterPro" id="IPR003879">
    <property type="entry name" value="Butyrophylin_SPRY"/>
</dbReference>
<dbReference type="InterPro" id="IPR003877">
    <property type="entry name" value="SPRY_dom"/>
</dbReference>
<dbReference type="PROSITE" id="PS50089">
    <property type="entry name" value="ZF_RING_2"/>
    <property type="match status" value="1"/>
</dbReference>
<dbReference type="GO" id="GO:0005737">
    <property type="term" value="C:cytoplasm"/>
    <property type="evidence" value="ECO:0007669"/>
    <property type="project" value="UniProtKB-SubCell"/>
</dbReference>
<dbReference type="InterPro" id="IPR043136">
    <property type="entry name" value="B30.2/SPRY_sf"/>
</dbReference>
<evidence type="ECO:0000256" key="3">
    <source>
        <dbReference type="ARBA" id="ARBA00022588"/>
    </source>
</evidence>
<dbReference type="InterPro" id="IPR001841">
    <property type="entry name" value="Znf_RING"/>
</dbReference>
<reference evidence="12" key="2">
    <citation type="submission" date="2025-09" db="UniProtKB">
        <authorList>
            <consortium name="Ensembl"/>
        </authorList>
    </citation>
    <scope>IDENTIFICATION</scope>
</reference>
<evidence type="ECO:0000256" key="8">
    <source>
        <dbReference type="PROSITE-ProRule" id="PRU00175"/>
    </source>
</evidence>
<dbReference type="Gene3D" id="2.60.120.920">
    <property type="match status" value="1"/>
</dbReference>
<evidence type="ECO:0000256" key="9">
    <source>
        <dbReference type="SAM" id="MobiDB-lite"/>
    </source>
</evidence>
<dbReference type="InterPro" id="IPR018957">
    <property type="entry name" value="Znf_C3HC4_RING-type"/>
</dbReference>
<dbReference type="SUPFAM" id="SSF49899">
    <property type="entry name" value="Concanavalin A-like lectins/glucanases"/>
    <property type="match status" value="1"/>
</dbReference>
<feature type="domain" description="B30.2/SPRY" evidence="11">
    <location>
        <begin position="246"/>
        <end position="438"/>
    </location>
</feature>
<dbReference type="SMART" id="SM00589">
    <property type="entry name" value="PRY"/>
    <property type="match status" value="1"/>
</dbReference>
<dbReference type="PANTHER" id="PTHR25465:SF41">
    <property type="entry name" value="E3 UBIQUITIN-PROTEIN LIGASE RNF135"/>
    <property type="match status" value="1"/>
</dbReference>
<keyword evidence="13" id="KW-1185">Reference proteome</keyword>
<evidence type="ECO:0000256" key="4">
    <source>
        <dbReference type="ARBA" id="ARBA00022723"/>
    </source>
</evidence>
<evidence type="ECO:0000256" key="2">
    <source>
        <dbReference type="ARBA" id="ARBA00022490"/>
    </source>
</evidence>
<name>A0A8C3J058_9CHAR</name>
<dbReference type="Gene3D" id="3.30.40.10">
    <property type="entry name" value="Zinc/RING finger domain, C3HC4 (zinc finger)"/>
    <property type="match status" value="1"/>
</dbReference>
<evidence type="ECO:0000256" key="7">
    <source>
        <dbReference type="ARBA" id="ARBA00022859"/>
    </source>
</evidence>
<evidence type="ECO:0000313" key="13">
    <source>
        <dbReference type="Proteomes" id="UP000694419"/>
    </source>
</evidence>
<sequence length="439" mass="49907">MAAAVSVERLLDAVELRCAFCLQFLSDPVLLAGCAHSFCRACLLPLCRGKLRACCPLCRQGFQQKDLRPNRELAALVSLVSEVVKEEELETRDETKPCSDGSSVGRRPQEKEYASQIRRQITEDFCRMREYVDRQERNTLMLIEQEQKAAQKKTEGTIHQLCGEANKLTDIKAQMNNSPERERYKGAPSTKPKMTLDEKLNVVKTAVEDLKRKLEILLLGYAQQFPPVQPPDLYQETSVCSLSPVSAARNPEPMISSQISQWAADVAFDVGRINKHLVITAQNRTVMVSSSPIDYEPSPKRFCISQVMCSQSFSAGCHYWEVITKESDGWAVGVAHEMIGKRDRLGRTEHSWCVEWLGPKKQLSAWHRNQETLLHRDKPLKVGVFLELQRKTVSFYSITDKEMLLHTFEITTSNPLYPACWLYGLERNGSLTLSHTNRR</sequence>
<feature type="region of interest" description="Disordered" evidence="9">
    <location>
        <begin position="88"/>
        <end position="115"/>
    </location>
</feature>
<dbReference type="Ensembl" id="ENSCPGT00000000324.1">
    <property type="protein sequence ID" value="ENSCPGP00000000287.1"/>
    <property type="gene ID" value="ENSCPGG00000000243.1"/>
</dbReference>
<dbReference type="InterPro" id="IPR006574">
    <property type="entry name" value="PRY"/>
</dbReference>
<dbReference type="InterPro" id="IPR051051">
    <property type="entry name" value="E3_ubiq-ligase_TRIM/RNF"/>
</dbReference>
<organism evidence="12 13">
    <name type="scientific">Calidris pygmaea</name>
    <name type="common">Spoon-billed sandpiper</name>
    <dbReference type="NCBI Taxonomy" id="425635"/>
    <lineage>
        <taxon>Eukaryota</taxon>
        <taxon>Metazoa</taxon>
        <taxon>Chordata</taxon>
        <taxon>Craniata</taxon>
        <taxon>Vertebrata</taxon>
        <taxon>Euteleostomi</taxon>
        <taxon>Archelosauria</taxon>
        <taxon>Archosauria</taxon>
        <taxon>Dinosauria</taxon>
        <taxon>Saurischia</taxon>
        <taxon>Theropoda</taxon>
        <taxon>Coelurosauria</taxon>
        <taxon>Aves</taxon>
        <taxon>Neognathae</taxon>
        <taxon>Neoaves</taxon>
        <taxon>Charadriiformes</taxon>
        <taxon>Scolopacidae</taxon>
        <taxon>Calidris</taxon>
    </lineage>
</organism>
<protein>
    <recommendedName>
        <fullName evidence="14">E3 ubiquitin-protein ligase RNF135</fullName>
    </recommendedName>
</protein>
<dbReference type="Pfam" id="PF00622">
    <property type="entry name" value="SPRY"/>
    <property type="match status" value="1"/>
</dbReference>